<proteinExistence type="inferred from homology"/>
<evidence type="ECO:0000313" key="5">
    <source>
        <dbReference type="EMBL" id="KKP01558.1"/>
    </source>
</evidence>
<comment type="similarity">
    <text evidence="1">Belongs to the aldo/keto reductase family.</text>
</comment>
<accession>A0A0F9XMT3</accession>
<dbReference type="PRINTS" id="PR00069">
    <property type="entry name" value="ALDKETRDTASE"/>
</dbReference>
<dbReference type="CDD" id="cd19118">
    <property type="entry name" value="AKR_AKR3B1-3"/>
    <property type="match status" value="1"/>
</dbReference>
<gene>
    <name evidence="5" type="ORF">THAR02_06343</name>
</gene>
<dbReference type="AlphaFoldDB" id="A0A0F9XMT3"/>
<dbReference type="InterPro" id="IPR020471">
    <property type="entry name" value="AKR"/>
</dbReference>
<sequence length="397" mass="43395">MAALRLLTRPSFLSISSSLSSSTRINLTRSTYNLFSRPFSITANMSSGRTVTLNTGAKIPQIGYGTWQAAPGEVGAGVYEALKIGYRHLDLAKVYGNQKEVGEGIKKALAEVPGLKREDIFIASKLWNNAHNPEDVAPALDDTLAELGLEYLDLYLIHWPVAFAPGASLFPKAADGSETLLNRNVSIVQTWKAMTELPKSKARAVGVSNFTIEHLEAVISATGVVPAANQIERHPRLPDPELIKYCAEKGIIITAYSAFGNNTKGLPLLVNSDEVKAVAENLAKKQGKTVTPAQVILAWSQIGGHTVIPKSVTKARIAENFQEVDLDDEAIAALNKLGETPYRFNVPFNCESYTICVRRREEKQKLTFAIIDNPKWNVNLFNTEDEKAAAHTPVIKL</sequence>
<evidence type="ECO:0000256" key="3">
    <source>
        <dbReference type="ARBA" id="ARBA00023002"/>
    </source>
</evidence>
<dbReference type="FunFam" id="3.20.20.100:FF:000007">
    <property type="entry name" value="NAD(P)H-dependent D-xylose reductase xyl1"/>
    <property type="match status" value="1"/>
</dbReference>
<dbReference type="InterPro" id="IPR036812">
    <property type="entry name" value="NAD(P)_OxRdtase_dom_sf"/>
</dbReference>
<keyword evidence="2" id="KW-0521">NADP</keyword>
<evidence type="ECO:0000259" key="4">
    <source>
        <dbReference type="Pfam" id="PF00248"/>
    </source>
</evidence>
<dbReference type="InterPro" id="IPR023210">
    <property type="entry name" value="NADP_OxRdtase_dom"/>
</dbReference>
<feature type="domain" description="NADP-dependent oxidoreductase" evidence="4">
    <location>
        <begin position="62"/>
        <end position="337"/>
    </location>
</feature>
<dbReference type="EMBL" id="JOKZ01000190">
    <property type="protein sequence ID" value="KKP01558.1"/>
    <property type="molecule type" value="Genomic_DNA"/>
</dbReference>
<evidence type="ECO:0000313" key="6">
    <source>
        <dbReference type="Proteomes" id="UP000034112"/>
    </source>
</evidence>
<evidence type="ECO:0000256" key="1">
    <source>
        <dbReference type="ARBA" id="ARBA00007905"/>
    </source>
</evidence>
<name>A0A0F9XMT3_TRIHA</name>
<dbReference type="PANTHER" id="PTHR11732">
    <property type="entry name" value="ALDO/KETO REDUCTASE"/>
    <property type="match status" value="1"/>
</dbReference>
<reference evidence="6" key="1">
    <citation type="journal article" date="2015" name="Genome Announc.">
        <title>Draft whole-genome sequence of the biocontrol agent Trichoderma harzianum T6776.</title>
        <authorList>
            <person name="Baroncelli R."/>
            <person name="Piaggeschi G."/>
            <person name="Fiorini L."/>
            <person name="Bertolini E."/>
            <person name="Zapparata A."/>
            <person name="Pe M.E."/>
            <person name="Sarrocco S."/>
            <person name="Vannacci G."/>
        </authorList>
    </citation>
    <scope>NUCLEOTIDE SEQUENCE [LARGE SCALE GENOMIC DNA]</scope>
    <source>
        <strain evidence="6">T6776</strain>
    </source>
</reference>
<dbReference type="SUPFAM" id="SSF51430">
    <property type="entry name" value="NAD(P)-linked oxidoreductase"/>
    <property type="match status" value="1"/>
</dbReference>
<dbReference type="Proteomes" id="UP000034112">
    <property type="component" value="Unassembled WGS sequence"/>
</dbReference>
<comment type="caution">
    <text evidence="5">The sequence shown here is derived from an EMBL/GenBank/DDBJ whole genome shotgun (WGS) entry which is preliminary data.</text>
</comment>
<dbReference type="Pfam" id="PF00248">
    <property type="entry name" value="Aldo_ket_red"/>
    <property type="match status" value="1"/>
</dbReference>
<organism evidence="5 6">
    <name type="scientific">Trichoderma harzianum</name>
    <name type="common">Hypocrea lixii</name>
    <dbReference type="NCBI Taxonomy" id="5544"/>
    <lineage>
        <taxon>Eukaryota</taxon>
        <taxon>Fungi</taxon>
        <taxon>Dikarya</taxon>
        <taxon>Ascomycota</taxon>
        <taxon>Pezizomycotina</taxon>
        <taxon>Sordariomycetes</taxon>
        <taxon>Hypocreomycetidae</taxon>
        <taxon>Hypocreales</taxon>
        <taxon>Hypocreaceae</taxon>
        <taxon>Trichoderma</taxon>
    </lineage>
</organism>
<dbReference type="OMA" id="LWNDSHQ"/>
<protein>
    <submittedName>
        <fullName evidence="5">Aldehyde reductase 1</fullName>
    </submittedName>
</protein>
<evidence type="ECO:0000256" key="2">
    <source>
        <dbReference type="ARBA" id="ARBA00022857"/>
    </source>
</evidence>
<keyword evidence="3" id="KW-0560">Oxidoreductase</keyword>
<dbReference type="InterPro" id="IPR018170">
    <property type="entry name" value="Aldo/ket_reductase_CS"/>
</dbReference>
<dbReference type="OrthoDB" id="416253at2759"/>
<dbReference type="GO" id="GO:0016491">
    <property type="term" value="F:oxidoreductase activity"/>
    <property type="evidence" value="ECO:0007669"/>
    <property type="project" value="UniProtKB-KW"/>
</dbReference>
<dbReference type="InterPro" id="IPR044490">
    <property type="entry name" value="AKR3B"/>
</dbReference>
<dbReference type="PROSITE" id="PS00798">
    <property type="entry name" value="ALDOKETO_REDUCTASE_1"/>
    <property type="match status" value="1"/>
</dbReference>
<dbReference type="Gene3D" id="3.20.20.100">
    <property type="entry name" value="NADP-dependent oxidoreductase domain"/>
    <property type="match status" value="1"/>
</dbReference>